<feature type="compositionally biased region" description="Basic and acidic residues" evidence="6">
    <location>
        <begin position="45"/>
        <end position="59"/>
    </location>
</feature>
<evidence type="ECO:0000313" key="10">
    <source>
        <dbReference type="Proteomes" id="UP000826195"/>
    </source>
</evidence>
<dbReference type="GO" id="GO:0016281">
    <property type="term" value="C:eukaryotic translation initiation factor 4F complex"/>
    <property type="evidence" value="ECO:0007669"/>
    <property type="project" value="TreeGrafter"/>
</dbReference>
<feature type="compositionally biased region" description="Low complexity" evidence="6">
    <location>
        <begin position="79"/>
        <end position="96"/>
    </location>
</feature>
<comment type="caution">
    <text evidence="9">The sequence shown here is derived from an EMBL/GenBank/DDBJ whole genome shotgun (WGS) entry which is preliminary data.</text>
</comment>
<dbReference type="Pfam" id="PF02020">
    <property type="entry name" value="W2"/>
    <property type="match status" value="1"/>
</dbReference>
<feature type="region of interest" description="Disordered" evidence="6">
    <location>
        <begin position="765"/>
        <end position="871"/>
    </location>
</feature>
<evidence type="ECO:0000259" key="8">
    <source>
        <dbReference type="PROSITE" id="PS51366"/>
    </source>
</evidence>
<evidence type="ECO:0000256" key="5">
    <source>
        <dbReference type="ARBA" id="ARBA00022917"/>
    </source>
</evidence>
<keyword evidence="5" id="KW-0648">Protein biosynthesis</keyword>
<dbReference type="InterPro" id="IPR003890">
    <property type="entry name" value="MIF4G-like_typ-3"/>
</dbReference>
<keyword evidence="3" id="KW-0597">Phosphoprotein</keyword>
<evidence type="ECO:0000256" key="6">
    <source>
        <dbReference type="SAM" id="MobiDB-lite"/>
    </source>
</evidence>
<dbReference type="Pfam" id="PF21140">
    <property type="entry name" value="eIF4G1-like_eIF4E-bd"/>
    <property type="match status" value="1"/>
</dbReference>
<feature type="domain" description="MI" evidence="8">
    <location>
        <begin position="876"/>
        <end position="1002"/>
    </location>
</feature>
<feature type="domain" description="W2" evidence="7">
    <location>
        <begin position="1073"/>
        <end position="1244"/>
    </location>
</feature>
<evidence type="ECO:0000256" key="4">
    <source>
        <dbReference type="ARBA" id="ARBA00022845"/>
    </source>
</evidence>
<dbReference type="PROSITE" id="PS51366">
    <property type="entry name" value="MI"/>
    <property type="match status" value="1"/>
</dbReference>
<dbReference type="AlphaFoldDB" id="A0AAV7IKG7"/>
<dbReference type="SUPFAM" id="SSF48371">
    <property type="entry name" value="ARM repeat"/>
    <property type="match status" value="3"/>
</dbReference>
<dbReference type="Proteomes" id="UP000826195">
    <property type="component" value="Unassembled WGS sequence"/>
</dbReference>
<dbReference type="PANTHER" id="PTHR23253">
    <property type="entry name" value="EUKARYOTIC TRANSLATION INITIATION FACTOR 4 GAMMA"/>
    <property type="match status" value="1"/>
</dbReference>
<keyword evidence="4" id="KW-0810">Translation regulation</keyword>
<reference evidence="9 10" key="1">
    <citation type="journal article" date="2021" name="J. Hered.">
        <title>A chromosome-level genome assembly of the parasitoid wasp, Cotesia glomerata (Hymenoptera: Braconidae).</title>
        <authorList>
            <person name="Pinto B.J."/>
            <person name="Weis J.J."/>
            <person name="Gamble T."/>
            <person name="Ode P.J."/>
            <person name="Paul R."/>
            <person name="Zaspel J.M."/>
        </authorList>
    </citation>
    <scope>NUCLEOTIDE SEQUENCE [LARGE SCALE GENOMIC DNA]</scope>
    <source>
        <strain evidence="9">CgM1</strain>
    </source>
</reference>
<feature type="region of interest" description="Disordered" evidence="6">
    <location>
        <begin position="225"/>
        <end position="251"/>
    </location>
</feature>
<dbReference type="PROSITE" id="PS51363">
    <property type="entry name" value="W2"/>
    <property type="match status" value="1"/>
</dbReference>
<organism evidence="9 10">
    <name type="scientific">Cotesia glomerata</name>
    <name type="common">Lepidopteran parasitic wasp</name>
    <name type="synonym">Apanteles glomeratus</name>
    <dbReference type="NCBI Taxonomy" id="32391"/>
    <lineage>
        <taxon>Eukaryota</taxon>
        <taxon>Metazoa</taxon>
        <taxon>Ecdysozoa</taxon>
        <taxon>Arthropoda</taxon>
        <taxon>Hexapoda</taxon>
        <taxon>Insecta</taxon>
        <taxon>Pterygota</taxon>
        <taxon>Neoptera</taxon>
        <taxon>Endopterygota</taxon>
        <taxon>Hymenoptera</taxon>
        <taxon>Apocrita</taxon>
        <taxon>Ichneumonoidea</taxon>
        <taxon>Braconidae</taxon>
        <taxon>Microgastrinae</taxon>
        <taxon>Cotesia</taxon>
    </lineage>
</organism>
<dbReference type="CDD" id="cd11559">
    <property type="entry name" value="W2_eIF4G1_like"/>
    <property type="match status" value="1"/>
</dbReference>
<dbReference type="InterPro" id="IPR003891">
    <property type="entry name" value="Initiation_fac_eIF4g_MI"/>
</dbReference>
<dbReference type="GO" id="GO:0006417">
    <property type="term" value="P:regulation of translation"/>
    <property type="evidence" value="ECO:0007669"/>
    <property type="project" value="UniProtKB-KW"/>
</dbReference>
<evidence type="ECO:0000313" key="9">
    <source>
        <dbReference type="EMBL" id="KAH0562907.1"/>
    </source>
</evidence>
<feature type="compositionally biased region" description="Low complexity" evidence="6">
    <location>
        <begin position="801"/>
        <end position="824"/>
    </location>
</feature>
<gene>
    <name evidence="9" type="ORF">KQX54_001296</name>
</gene>
<feature type="region of interest" description="Disordered" evidence="6">
    <location>
        <begin position="1"/>
        <end position="101"/>
    </location>
</feature>
<feature type="compositionally biased region" description="Basic and acidic residues" evidence="6">
    <location>
        <begin position="784"/>
        <end position="794"/>
    </location>
</feature>
<feature type="compositionally biased region" description="Polar residues" evidence="6">
    <location>
        <begin position="233"/>
        <end position="244"/>
    </location>
</feature>
<evidence type="ECO:0000256" key="1">
    <source>
        <dbReference type="ARBA" id="ARBA00005775"/>
    </source>
</evidence>
<evidence type="ECO:0000256" key="3">
    <source>
        <dbReference type="ARBA" id="ARBA00022553"/>
    </source>
</evidence>
<keyword evidence="2" id="KW-0396">Initiation factor</keyword>
<dbReference type="GO" id="GO:0003729">
    <property type="term" value="F:mRNA binding"/>
    <property type="evidence" value="ECO:0007669"/>
    <property type="project" value="TreeGrafter"/>
</dbReference>
<name>A0AAV7IKG7_COTGL</name>
<dbReference type="Pfam" id="PF02854">
    <property type="entry name" value="MIF4G"/>
    <property type="match status" value="1"/>
</dbReference>
<evidence type="ECO:0000256" key="2">
    <source>
        <dbReference type="ARBA" id="ARBA00022540"/>
    </source>
</evidence>
<dbReference type="InterPro" id="IPR016024">
    <property type="entry name" value="ARM-type_fold"/>
</dbReference>
<dbReference type="FunFam" id="1.25.40.180:FF:000042">
    <property type="entry name" value="Eukaryotic translation initiation factor 4 gamma"/>
    <property type="match status" value="1"/>
</dbReference>
<dbReference type="Pfam" id="PF02847">
    <property type="entry name" value="MA3"/>
    <property type="match status" value="1"/>
</dbReference>
<feature type="compositionally biased region" description="Basic residues" evidence="6">
    <location>
        <begin position="14"/>
        <end position="27"/>
    </location>
</feature>
<dbReference type="InterPro" id="IPR049485">
    <property type="entry name" value="eIF4G1-like_eIF4E-bd"/>
</dbReference>
<dbReference type="EMBL" id="JAHXZJ010000004">
    <property type="protein sequence ID" value="KAH0562907.1"/>
    <property type="molecule type" value="Genomic_DNA"/>
</dbReference>
<accession>A0AAV7IKG7</accession>
<feature type="compositionally biased region" description="Basic and acidic residues" evidence="6">
    <location>
        <begin position="657"/>
        <end position="667"/>
    </location>
</feature>
<feature type="compositionally biased region" description="Low complexity" evidence="6">
    <location>
        <begin position="859"/>
        <end position="868"/>
    </location>
</feature>
<proteinExistence type="inferred from homology"/>
<dbReference type="GO" id="GO:0003743">
    <property type="term" value="F:translation initiation factor activity"/>
    <property type="evidence" value="ECO:0007669"/>
    <property type="project" value="UniProtKB-KW"/>
</dbReference>
<keyword evidence="10" id="KW-1185">Reference proteome</keyword>
<dbReference type="Gene3D" id="1.25.40.180">
    <property type="match status" value="3"/>
</dbReference>
<comment type="similarity">
    <text evidence="1">Belongs to the eukaryotic initiation factor 4G family.</text>
</comment>
<dbReference type="SMART" id="SM00515">
    <property type="entry name" value="eIF5C"/>
    <property type="match status" value="1"/>
</dbReference>
<sequence>MSESTKNCSERANSKSRSRSRNRHRGSRDHGNKTMQKQKNKNKFKGRDINRKGAEKEGTDMDAFVNPSLQSMTPEVAKSQELQESSSSPTSNSEQSPARNILTEEKEVCEVKIDDLEPETQIKPQPVDKIINSSECVVKNIDSSDDKLIVTTNKNTPDNETISNDAIIQDSNKCASMIDQKTNDVVDHSKIVSNDTVSSEVEAIVAQKNEENAKVSTLASNNSSVNPAAVIDSNKQSENETSNKIGAPAKPAVPQLLRYQYSPNQWSPKNTSGKKEYDRDFLMKLQDDPRSRIKPPNLPDLDVVLKDCSRQTSRNTSLDMRMFKDSRAHEQLLPGFMKSSYNPKLPLPSKKSYQGKSKMSKSGLIHVTLSLREDVKLRETENAWKPARLKKEGETLTEDDKKTQVLYKKVRSVLNKLTPQKFDTLVNQVRTLEIDSEDKLQGVIDLVFEKAVDEPSFSVAYALMCKELALIKVASNQKKSAQEADNFVNFRKLLLTRCQMEFEKNSVEESARLVKVKEIDNCVDAEKKKELQTNLAESDRQIRLKSVGNIRFIGELYKQDMLTANIMRKCITHLLDNIDEDNLECLCKLLTTIGKIFEVKNDLNNYFQTLNDLASGRQTGRKISSRVRFMIQDVIDLRRSNWIPRRDDSNPKTMDQIQKEAESERIDIQLNNISMNTPRGKDDRNDRRRRGAGSSLDEGGWSTPVGSSKVRQSYSVEASKLNTKSMPLNEITLGSRHNYVWNSSSATSGKPVTPVTPNKYAILESMSLEDKRPPIPLSGSRSTGPREYRSEYKAWGDGSRGSRNGSSHQMGSSSSISSSSRESSLLMEGARSQSISMPSSAMKMKPPTSMAPPMLNTASSSNSNVSSNKTPKTETQLLTAIHSLLSECTNISSLDLFIKTAMETIDDSFDSSSYPLFVSETINKVLERSTEVRRRFSVLLSKLINENYVSLSLFQLEYEKVLEIADDLVIDIPMIWTYLTEILSGMVISGAHPFSELKKTLTVLKSSGTCSLVLGGLLATLAKEKGPKWVVDNWDQSELQWSDFVDPKRENLDKMIQSHNLQFMSKGSSGSFDEMTSGDSNMSYADVCDHLVKLMRESDFDNITSWINLNVGQRLKEPQFVRTLTTAILIVSVENSANGYKLNTAVLKSWLPIIRRYVDTEPQLELQCLYAIQSHLHKIDFPRGILSNIIDAVYNEDLISDDAFLAWQQCTDPAETALGHSIAVTSLTSFFVNLREIPDESSEEA</sequence>
<dbReference type="PANTHER" id="PTHR23253:SF78">
    <property type="entry name" value="EUKARYOTIC TRANSLATION INITIATION FACTOR 4G1, ISOFORM B-RELATED"/>
    <property type="match status" value="1"/>
</dbReference>
<evidence type="ECO:0000259" key="7">
    <source>
        <dbReference type="PROSITE" id="PS51363"/>
    </source>
</evidence>
<feature type="region of interest" description="Disordered" evidence="6">
    <location>
        <begin position="643"/>
        <end position="712"/>
    </location>
</feature>
<dbReference type="SMART" id="SM00543">
    <property type="entry name" value="MIF4G"/>
    <property type="match status" value="1"/>
</dbReference>
<evidence type="ECO:0008006" key="11">
    <source>
        <dbReference type="Google" id="ProtNLM"/>
    </source>
</evidence>
<protein>
    <recommendedName>
        <fullName evidence="11">Eukaryotic translation initiation factor 4 gamma 3</fullName>
    </recommendedName>
</protein>
<dbReference type="InterPro" id="IPR003307">
    <property type="entry name" value="W2_domain"/>
</dbReference>